<dbReference type="GO" id="GO:0000796">
    <property type="term" value="C:condensin complex"/>
    <property type="evidence" value="ECO:0007669"/>
    <property type="project" value="TreeGrafter"/>
</dbReference>
<evidence type="ECO:0000313" key="5">
    <source>
        <dbReference type="EMBL" id="KAL0441557.1"/>
    </source>
</evidence>
<feature type="region of interest" description="Disordered" evidence="3">
    <location>
        <begin position="677"/>
        <end position="714"/>
    </location>
</feature>
<dbReference type="GO" id="GO:0003682">
    <property type="term" value="F:chromatin binding"/>
    <property type="evidence" value="ECO:0007669"/>
    <property type="project" value="TreeGrafter"/>
</dbReference>
<dbReference type="EMBL" id="JACGWJ010000001">
    <property type="protein sequence ID" value="KAL0441557.1"/>
    <property type="molecule type" value="Genomic_DNA"/>
</dbReference>
<evidence type="ECO:0000256" key="2">
    <source>
        <dbReference type="SAM" id="Coils"/>
    </source>
</evidence>
<protein>
    <submittedName>
        <fullName evidence="5">MAR-binding filament-like protein 1-1</fullName>
    </submittedName>
</protein>
<reference evidence="5" key="1">
    <citation type="submission" date="2020-06" db="EMBL/GenBank/DDBJ databases">
        <authorList>
            <person name="Li T."/>
            <person name="Hu X."/>
            <person name="Zhang T."/>
            <person name="Song X."/>
            <person name="Zhang H."/>
            <person name="Dai N."/>
            <person name="Sheng W."/>
            <person name="Hou X."/>
            <person name="Wei L."/>
        </authorList>
    </citation>
    <scope>NUCLEOTIDE SEQUENCE</scope>
    <source>
        <strain evidence="5">G02</strain>
        <tissue evidence="5">Leaf</tissue>
    </source>
</reference>
<feature type="coiled-coil region" evidence="2">
    <location>
        <begin position="146"/>
        <end position="173"/>
    </location>
</feature>
<dbReference type="GO" id="GO:0015031">
    <property type="term" value="P:protein transport"/>
    <property type="evidence" value="ECO:0007669"/>
    <property type="project" value="UniProtKB-KW"/>
</dbReference>
<dbReference type="PROSITE" id="PS50192">
    <property type="entry name" value="T_SNARE"/>
    <property type="match status" value="1"/>
</dbReference>
<feature type="coiled-coil region" evidence="2">
    <location>
        <begin position="210"/>
        <end position="363"/>
    </location>
</feature>
<keyword evidence="1" id="KW-0813">Transport</keyword>
<dbReference type="PANTHER" id="PTHR43941">
    <property type="entry name" value="STRUCTURAL MAINTENANCE OF CHROMOSOMES PROTEIN 2"/>
    <property type="match status" value="1"/>
</dbReference>
<evidence type="ECO:0000259" key="4">
    <source>
        <dbReference type="PROSITE" id="PS50192"/>
    </source>
</evidence>
<dbReference type="PANTHER" id="PTHR43941:SF5">
    <property type="entry name" value="ELKS_RAB6-INTERACTING_CAST FAMILY PROTEIN"/>
    <property type="match status" value="1"/>
</dbReference>
<organism evidence="5">
    <name type="scientific">Sesamum radiatum</name>
    <name type="common">Black benniseed</name>
    <dbReference type="NCBI Taxonomy" id="300843"/>
    <lineage>
        <taxon>Eukaryota</taxon>
        <taxon>Viridiplantae</taxon>
        <taxon>Streptophyta</taxon>
        <taxon>Embryophyta</taxon>
        <taxon>Tracheophyta</taxon>
        <taxon>Spermatophyta</taxon>
        <taxon>Magnoliopsida</taxon>
        <taxon>eudicotyledons</taxon>
        <taxon>Gunneridae</taxon>
        <taxon>Pentapetalae</taxon>
        <taxon>asterids</taxon>
        <taxon>lamiids</taxon>
        <taxon>Lamiales</taxon>
        <taxon>Pedaliaceae</taxon>
        <taxon>Sesamum</taxon>
    </lineage>
</organism>
<sequence>MGSSCFQLSPFCHVLCPAYSRQRCLLPPSSFSPRRNTPNRRATVSCSQQENPKDCSSCARRAAVLTGFALIPLLNSRVDAIKGFAAENDEPRDEDQKQKTKQAVRGSSSRNPFCSRLNELGVLCWGVVAALYASKNKGNVISDATIESMNIKLKQKEAAIASLEEKFEMELLNEKDVRNKALAKANLERQSLVDRLNLARHVITRMGQALEKEQSLYKELTIQARDLENSLKEAGNEKRQLQEQLKKKIDSVAILQERINLLSSEIKDKEVNLRYASWTIDEKDRELNQLSNAYRQSLVQLTSLNSEIKKLKDILLKNEKELQPQNEMVLKLEAELTSSLAKIDEATKNLDAVQKEYDEFKSSMEKKSASDATLLGEKEEIIHQLEEQLKLSLMEWNINKVLISDLTLEKDKLKETLNVELGKVENLYQDLKITQDALEKSRGEACDLAEELQQSRYLCLDLEAEISNGHDQFTQATELLQQNSDEAKQRVTVLAEELRLATELLSESNEKLEITSQELAAAVQKCDSLEKELVDAHEKAESAALALKQEKLIISSLNKDLMALETQISKDKEARKSLEADVQEATKSLEEMNKHALVICKELELTNSRILSLEDEKAELYRSLVQQKRAYQVAQENLEDAHNLIVRLGNERENLQKRGEKLEEVLASAKGEILRLRSQINDENQKPVDVPNKADHPTRKVTRRRKASPQQEDP</sequence>
<feature type="domain" description="T-SNARE coiled-coil homology" evidence="4">
    <location>
        <begin position="291"/>
        <end position="353"/>
    </location>
</feature>
<keyword evidence="2" id="KW-0175">Coiled coil</keyword>
<gene>
    <name evidence="5" type="ORF">Sradi_0094600</name>
</gene>
<comment type="caution">
    <text evidence="5">The sequence shown here is derived from an EMBL/GenBank/DDBJ whole genome shotgun (WGS) entry which is preliminary data.</text>
</comment>
<dbReference type="GO" id="GO:0007076">
    <property type="term" value="P:mitotic chromosome condensation"/>
    <property type="evidence" value="ECO:0007669"/>
    <property type="project" value="TreeGrafter"/>
</dbReference>
<dbReference type="AlphaFoldDB" id="A0AAW2WM63"/>
<accession>A0AAW2WM63</accession>
<proteinExistence type="predicted"/>
<dbReference type="GO" id="GO:0000793">
    <property type="term" value="C:condensed chromosome"/>
    <property type="evidence" value="ECO:0007669"/>
    <property type="project" value="TreeGrafter"/>
</dbReference>
<evidence type="ECO:0000256" key="1">
    <source>
        <dbReference type="ARBA" id="ARBA00022927"/>
    </source>
</evidence>
<name>A0AAW2WM63_SESRA</name>
<dbReference type="InterPro" id="IPR000727">
    <property type="entry name" value="T_SNARE_dom"/>
</dbReference>
<reference evidence="5" key="2">
    <citation type="journal article" date="2024" name="Plant">
        <title>Genomic evolution and insights into agronomic trait innovations of Sesamum species.</title>
        <authorList>
            <person name="Miao H."/>
            <person name="Wang L."/>
            <person name="Qu L."/>
            <person name="Liu H."/>
            <person name="Sun Y."/>
            <person name="Le M."/>
            <person name="Wang Q."/>
            <person name="Wei S."/>
            <person name="Zheng Y."/>
            <person name="Lin W."/>
            <person name="Duan Y."/>
            <person name="Cao H."/>
            <person name="Xiong S."/>
            <person name="Wang X."/>
            <person name="Wei L."/>
            <person name="Li C."/>
            <person name="Ma Q."/>
            <person name="Ju M."/>
            <person name="Zhao R."/>
            <person name="Li G."/>
            <person name="Mu C."/>
            <person name="Tian Q."/>
            <person name="Mei H."/>
            <person name="Zhang T."/>
            <person name="Gao T."/>
            <person name="Zhang H."/>
        </authorList>
    </citation>
    <scope>NUCLEOTIDE SEQUENCE</scope>
    <source>
        <strain evidence="5">G02</strain>
    </source>
</reference>
<dbReference type="GO" id="GO:0000785">
    <property type="term" value="C:chromatin"/>
    <property type="evidence" value="ECO:0007669"/>
    <property type="project" value="TreeGrafter"/>
</dbReference>
<keyword evidence="1" id="KW-0653">Protein transport</keyword>
<evidence type="ECO:0000256" key="3">
    <source>
        <dbReference type="SAM" id="MobiDB-lite"/>
    </source>
</evidence>
<feature type="region of interest" description="Disordered" evidence="3">
    <location>
        <begin position="86"/>
        <end position="109"/>
    </location>
</feature>